<dbReference type="PANTHER" id="PTHR10252:SF93">
    <property type="entry name" value="DNA POLYMERASE II SUBUNIT B3-1"/>
    <property type="match status" value="1"/>
</dbReference>
<evidence type="ECO:0000259" key="4">
    <source>
        <dbReference type="Pfam" id="PF00808"/>
    </source>
</evidence>
<evidence type="ECO:0000256" key="2">
    <source>
        <dbReference type="ARBA" id="ARBA00023242"/>
    </source>
</evidence>
<accession>A0A1J3EDU0</accession>
<reference evidence="5" key="1">
    <citation type="submission" date="2016-07" db="EMBL/GenBank/DDBJ databases">
        <title>De novo transcriptome assembly of four accessions of the metal hyperaccumulator plant Noccaea caerulescens.</title>
        <authorList>
            <person name="Blande D."/>
            <person name="Halimaa P."/>
            <person name="Tervahauta A.I."/>
            <person name="Aarts M.G."/>
            <person name="Karenlampi S.O."/>
        </authorList>
    </citation>
    <scope>NUCLEOTIDE SEQUENCE</scope>
</reference>
<comment type="subcellular location">
    <subcellularLocation>
        <location evidence="1">Nucleus</location>
    </subcellularLocation>
</comment>
<dbReference type="PANTHER" id="PTHR10252">
    <property type="entry name" value="HISTONE-LIKE TRANSCRIPTION FACTOR CCAAT-RELATED"/>
    <property type="match status" value="1"/>
</dbReference>
<dbReference type="GO" id="GO:0005634">
    <property type="term" value="C:nucleus"/>
    <property type="evidence" value="ECO:0007669"/>
    <property type="project" value="UniProtKB-SubCell"/>
</dbReference>
<dbReference type="GO" id="GO:0000976">
    <property type="term" value="F:transcription cis-regulatory region binding"/>
    <property type="evidence" value="ECO:0007669"/>
    <property type="project" value="TreeGrafter"/>
</dbReference>
<dbReference type="FunFam" id="1.10.20.10:FF:000109">
    <property type="entry name" value="Nuclear factor Y subunit C10"/>
    <property type="match status" value="1"/>
</dbReference>
<dbReference type="Pfam" id="PF00808">
    <property type="entry name" value="CBFD_NFYB_HMF"/>
    <property type="match status" value="1"/>
</dbReference>
<feature type="domain" description="Transcription factor CBF/NF-Y/archaeal histone" evidence="4">
    <location>
        <begin position="118"/>
        <end position="181"/>
    </location>
</feature>
<feature type="compositionally biased region" description="Basic and acidic residues" evidence="3">
    <location>
        <begin position="69"/>
        <end position="78"/>
    </location>
</feature>
<evidence type="ECO:0000256" key="1">
    <source>
        <dbReference type="ARBA" id="ARBA00004123"/>
    </source>
</evidence>
<dbReference type="InterPro" id="IPR050568">
    <property type="entry name" value="Transcr_DNA_Rep_Reg"/>
</dbReference>
<sequence length="215" mass="23936">MVSSKKPNMEEEKKPRSDGVNKAGGGRSTRSSGSKTNKKTPSKVKSGGIVKKDPEVVEISESSSSDSVEEARRDEPRKSNGVVSKGRNGKSGGAIPVNRRKNGEEEDGEGVEDAKTFRFPMNRIRRIMRSDDTAPQIMQDAVFLVNKATEMFIERFSEEAYESSVQDKKKFIHYKHLSSVVSNEERYEFLADCVPEKVKAEVALEEWERGMANAG</sequence>
<organism evidence="5">
    <name type="scientific">Noccaea caerulescens</name>
    <name type="common">Alpine penny-cress</name>
    <name type="synonym">Thlaspi caerulescens</name>
    <dbReference type="NCBI Taxonomy" id="107243"/>
    <lineage>
        <taxon>Eukaryota</taxon>
        <taxon>Viridiplantae</taxon>
        <taxon>Streptophyta</taxon>
        <taxon>Embryophyta</taxon>
        <taxon>Tracheophyta</taxon>
        <taxon>Spermatophyta</taxon>
        <taxon>Magnoliopsida</taxon>
        <taxon>eudicotyledons</taxon>
        <taxon>Gunneridae</taxon>
        <taxon>Pentapetalae</taxon>
        <taxon>rosids</taxon>
        <taxon>malvids</taxon>
        <taxon>Brassicales</taxon>
        <taxon>Brassicaceae</taxon>
        <taxon>Coluteocarpeae</taxon>
        <taxon>Noccaea</taxon>
    </lineage>
</organism>
<dbReference type="GO" id="GO:0046982">
    <property type="term" value="F:protein heterodimerization activity"/>
    <property type="evidence" value="ECO:0007669"/>
    <property type="project" value="InterPro"/>
</dbReference>
<gene>
    <name evidence="5" type="ORF">LC_TR14409_c0_g1_i1_g.49281</name>
</gene>
<feature type="compositionally biased region" description="Low complexity" evidence="3">
    <location>
        <begin position="57"/>
        <end position="66"/>
    </location>
</feature>
<dbReference type="SUPFAM" id="SSF47113">
    <property type="entry name" value="Histone-fold"/>
    <property type="match status" value="1"/>
</dbReference>
<dbReference type="EMBL" id="GEVK01022525">
    <property type="protein sequence ID" value="JAU30307.1"/>
    <property type="molecule type" value="Transcribed_RNA"/>
</dbReference>
<feature type="region of interest" description="Disordered" evidence="3">
    <location>
        <begin position="1"/>
        <end position="112"/>
    </location>
</feature>
<dbReference type="InterPro" id="IPR003958">
    <property type="entry name" value="CBFA_NFYB_domain"/>
</dbReference>
<dbReference type="GO" id="GO:0006355">
    <property type="term" value="P:regulation of DNA-templated transcription"/>
    <property type="evidence" value="ECO:0007669"/>
    <property type="project" value="TreeGrafter"/>
</dbReference>
<dbReference type="InterPro" id="IPR009072">
    <property type="entry name" value="Histone-fold"/>
</dbReference>
<evidence type="ECO:0000256" key="3">
    <source>
        <dbReference type="SAM" id="MobiDB-lite"/>
    </source>
</evidence>
<protein>
    <submittedName>
        <fullName evidence="5">Chromatin accessibility complex protein 1</fullName>
    </submittedName>
</protein>
<dbReference type="AlphaFoldDB" id="A0A1J3EDU0"/>
<feature type="compositionally biased region" description="Basic and acidic residues" evidence="3">
    <location>
        <begin position="7"/>
        <end position="19"/>
    </location>
</feature>
<dbReference type="CDD" id="cd22924">
    <property type="entry name" value="HFD_CHRAC1-like"/>
    <property type="match status" value="1"/>
</dbReference>
<dbReference type="Gene3D" id="1.10.20.10">
    <property type="entry name" value="Histone, subunit A"/>
    <property type="match status" value="1"/>
</dbReference>
<name>A0A1J3EDU0_NOCCA</name>
<evidence type="ECO:0000313" key="5">
    <source>
        <dbReference type="EMBL" id="JAU30307.1"/>
    </source>
</evidence>
<proteinExistence type="predicted"/>
<keyword evidence="2" id="KW-0539">Nucleus</keyword>